<evidence type="ECO:0000313" key="2">
    <source>
        <dbReference type="EMBL" id="KAH3746495.1"/>
    </source>
</evidence>
<proteinExistence type="predicted"/>
<organism evidence="2 3">
    <name type="scientific">Dreissena polymorpha</name>
    <name type="common">Zebra mussel</name>
    <name type="synonym">Mytilus polymorpha</name>
    <dbReference type="NCBI Taxonomy" id="45954"/>
    <lineage>
        <taxon>Eukaryota</taxon>
        <taxon>Metazoa</taxon>
        <taxon>Spiralia</taxon>
        <taxon>Lophotrochozoa</taxon>
        <taxon>Mollusca</taxon>
        <taxon>Bivalvia</taxon>
        <taxon>Autobranchia</taxon>
        <taxon>Heteroconchia</taxon>
        <taxon>Euheterodonta</taxon>
        <taxon>Imparidentia</taxon>
        <taxon>Neoheterodontei</taxon>
        <taxon>Myida</taxon>
        <taxon>Dreissenoidea</taxon>
        <taxon>Dreissenidae</taxon>
        <taxon>Dreissena</taxon>
    </lineage>
</organism>
<keyword evidence="3" id="KW-1185">Reference proteome</keyword>
<gene>
    <name evidence="2" type="ORF">DPMN_180903</name>
</gene>
<dbReference type="Proteomes" id="UP000828390">
    <property type="component" value="Unassembled WGS sequence"/>
</dbReference>
<protein>
    <submittedName>
        <fullName evidence="2">Uncharacterized protein</fullName>
    </submittedName>
</protein>
<feature type="region of interest" description="Disordered" evidence="1">
    <location>
        <begin position="38"/>
        <end position="58"/>
    </location>
</feature>
<reference evidence="2" key="2">
    <citation type="submission" date="2020-11" db="EMBL/GenBank/DDBJ databases">
        <authorList>
            <person name="McCartney M.A."/>
            <person name="Auch B."/>
            <person name="Kono T."/>
            <person name="Mallez S."/>
            <person name="Becker A."/>
            <person name="Gohl D.M."/>
            <person name="Silverstein K.A.T."/>
            <person name="Koren S."/>
            <person name="Bechman K.B."/>
            <person name="Herman A."/>
            <person name="Abrahante J.E."/>
            <person name="Garbe J."/>
        </authorList>
    </citation>
    <scope>NUCLEOTIDE SEQUENCE</scope>
    <source>
        <strain evidence="2">Duluth1</strain>
        <tissue evidence="2">Whole animal</tissue>
    </source>
</reference>
<reference evidence="2" key="1">
    <citation type="journal article" date="2019" name="bioRxiv">
        <title>The Genome of the Zebra Mussel, Dreissena polymorpha: A Resource for Invasive Species Research.</title>
        <authorList>
            <person name="McCartney M.A."/>
            <person name="Auch B."/>
            <person name="Kono T."/>
            <person name="Mallez S."/>
            <person name="Zhang Y."/>
            <person name="Obille A."/>
            <person name="Becker A."/>
            <person name="Abrahante J.E."/>
            <person name="Garbe J."/>
            <person name="Badalamenti J.P."/>
            <person name="Herman A."/>
            <person name="Mangelson H."/>
            <person name="Liachko I."/>
            <person name="Sullivan S."/>
            <person name="Sone E.D."/>
            <person name="Koren S."/>
            <person name="Silverstein K.A.T."/>
            <person name="Beckman K.B."/>
            <person name="Gohl D.M."/>
        </authorList>
    </citation>
    <scope>NUCLEOTIDE SEQUENCE</scope>
    <source>
        <strain evidence="2">Duluth1</strain>
        <tissue evidence="2">Whole animal</tissue>
    </source>
</reference>
<comment type="caution">
    <text evidence="2">The sequence shown here is derived from an EMBL/GenBank/DDBJ whole genome shotgun (WGS) entry which is preliminary data.</text>
</comment>
<evidence type="ECO:0000313" key="3">
    <source>
        <dbReference type="Proteomes" id="UP000828390"/>
    </source>
</evidence>
<dbReference type="AlphaFoldDB" id="A0A9D4DDF1"/>
<dbReference type="EMBL" id="JAIWYP010000010">
    <property type="protein sequence ID" value="KAH3746495.1"/>
    <property type="molecule type" value="Genomic_DNA"/>
</dbReference>
<accession>A0A9D4DDF1</accession>
<evidence type="ECO:0000256" key="1">
    <source>
        <dbReference type="SAM" id="MobiDB-lite"/>
    </source>
</evidence>
<name>A0A9D4DDF1_DREPO</name>
<sequence length="58" mass="6578">MPNASVNLEGRGDDLLPLDFLRNLKLKDTGPFISRFETQQPQMRSSIGNTQKQTMMIP</sequence>